<feature type="signal peptide" evidence="2">
    <location>
        <begin position="1"/>
        <end position="27"/>
    </location>
</feature>
<proteinExistence type="predicted"/>
<feature type="chain" id="PRO_5012639978" description="Lipoprotein" evidence="2">
    <location>
        <begin position="28"/>
        <end position="205"/>
    </location>
</feature>
<evidence type="ECO:0000256" key="1">
    <source>
        <dbReference type="SAM" id="MobiDB-lite"/>
    </source>
</evidence>
<organism evidence="3 4">
    <name type="scientific">Caloramator quimbayensis</name>
    <dbReference type="NCBI Taxonomy" id="1147123"/>
    <lineage>
        <taxon>Bacteria</taxon>
        <taxon>Bacillati</taxon>
        <taxon>Bacillota</taxon>
        <taxon>Clostridia</taxon>
        <taxon>Eubacteriales</taxon>
        <taxon>Clostridiaceae</taxon>
        <taxon>Caloramator</taxon>
    </lineage>
</organism>
<sequence length="205" mass="22358">MKRNSYIFLVIMLALSILLSACSKSNAAKEESPASSSSSNAASSNIKRDIVIGKVDSILGNEVELSVADIPESMKQRLENMGNGNRQRNTQQNNSTQDSQNGTNISAGLSQNQGQGGFGQGRNFQNGNSQNRQRMQFNYTGEKKTIDIPVGVPIITTKFGTNGMERTEVQLSDIKEGNLLYIIYENGNIVEVRLMNTASQSQSTQ</sequence>
<protein>
    <recommendedName>
        <fullName evidence="5">Lipoprotein</fullName>
    </recommendedName>
</protein>
<evidence type="ECO:0000313" key="3">
    <source>
        <dbReference type="EMBL" id="SKA98977.1"/>
    </source>
</evidence>
<evidence type="ECO:0008006" key="5">
    <source>
        <dbReference type="Google" id="ProtNLM"/>
    </source>
</evidence>
<accession>A0A1T4YAX1</accession>
<keyword evidence="4" id="KW-1185">Reference proteome</keyword>
<keyword evidence="2" id="KW-0732">Signal</keyword>
<feature type="compositionally biased region" description="Low complexity" evidence="1">
    <location>
        <begin position="82"/>
        <end position="104"/>
    </location>
</feature>
<dbReference type="EMBL" id="FUYH01000033">
    <property type="protein sequence ID" value="SKA98977.1"/>
    <property type="molecule type" value="Genomic_DNA"/>
</dbReference>
<dbReference type="AlphaFoldDB" id="A0A1T4YAX1"/>
<dbReference type="Proteomes" id="UP000190105">
    <property type="component" value="Unassembled WGS sequence"/>
</dbReference>
<gene>
    <name evidence="3" type="ORF">SAMN05443428_1335</name>
</gene>
<dbReference type="PROSITE" id="PS51257">
    <property type="entry name" value="PROKAR_LIPOPROTEIN"/>
    <property type="match status" value="1"/>
</dbReference>
<dbReference type="OrthoDB" id="1787414at2"/>
<evidence type="ECO:0000313" key="4">
    <source>
        <dbReference type="Proteomes" id="UP000190105"/>
    </source>
</evidence>
<name>A0A1T4YAX1_9CLOT</name>
<dbReference type="RefSeq" id="WP_078697632.1">
    <property type="nucleotide sequence ID" value="NZ_FUYH01000033.1"/>
</dbReference>
<dbReference type="STRING" id="1147123.SAMN05443428_1335"/>
<feature type="region of interest" description="Disordered" evidence="1">
    <location>
        <begin position="80"/>
        <end position="129"/>
    </location>
</feature>
<evidence type="ECO:0000256" key="2">
    <source>
        <dbReference type="SAM" id="SignalP"/>
    </source>
</evidence>
<reference evidence="4" key="1">
    <citation type="submission" date="2017-02" db="EMBL/GenBank/DDBJ databases">
        <authorList>
            <person name="Varghese N."/>
            <person name="Submissions S."/>
        </authorList>
    </citation>
    <scope>NUCLEOTIDE SEQUENCE [LARGE SCALE GENOMIC DNA]</scope>
    <source>
        <strain evidence="4">USBA 833</strain>
    </source>
</reference>